<organism evidence="12 13">
    <name type="scientific">Trichodelitschia bisporula</name>
    <dbReference type="NCBI Taxonomy" id="703511"/>
    <lineage>
        <taxon>Eukaryota</taxon>
        <taxon>Fungi</taxon>
        <taxon>Dikarya</taxon>
        <taxon>Ascomycota</taxon>
        <taxon>Pezizomycotina</taxon>
        <taxon>Dothideomycetes</taxon>
        <taxon>Dothideomycetes incertae sedis</taxon>
        <taxon>Phaeotrichales</taxon>
        <taxon>Phaeotrichaceae</taxon>
        <taxon>Trichodelitschia</taxon>
    </lineage>
</organism>
<dbReference type="InterPro" id="IPR017907">
    <property type="entry name" value="Znf_RING_CS"/>
</dbReference>
<dbReference type="EMBL" id="ML996698">
    <property type="protein sequence ID" value="KAF2399033.1"/>
    <property type="molecule type" value="Genomic_DNA"/>
</dbReference>
<keyword evidence="1" id="KW-0479">Metal-binding</keyword>
<reference evidence="12" key="1">
    <citation type="journal article" date="2020" name="Stud. Mycol.">
        <title>101 Dothideomycetes genomes: a test case for predicting lifestyles and emergence of pathogens.</title>
        <authorList>
            <person name="Haridas S."/>
            <person name="Albert R."/>
            <person name="Binder M."/>
            <person name="Bloem J."/>
            <person name="Labutti K."/>
            <person name="Salamov A."/>
            <person name="Andreopoulos B."/>
            <person name="Baker S."/>
            <person name="Barry K."/>
            <person name="Bills G."/>
            <person name="Bluhm B."/>
            <person name="Cannon C."/>
            <person name="Castanera R."/>
            <person name="Culley D."/>
            <person name="Daum C."/>
            <person name="Ezra D."/>
            <person name="Gonzalez J."/>
            <person name="Henrissat B."/>
            <person name="Kuo A."/>
            <person name="Liang C."/>
            <person name="Lipzen A."/>
            <person name="Lutzoni F."/>
            <person name="Magnuson J."/>
            <person name="Mondo S."/>
            <person name="Nolan M."/>
            <person name="Ohm R."/>
            <person name="Pangilinan J."/>
            <person name="Park H.-J."/>
            <person name="Ramirez L."/>
            <person name="Alfaro M."/>
            <person name="Sun H."/>
            <person name="Tritt A."/>
            <person name="Yoshinaga Y."/>
            <person name="Zwiers L.-H."/>
            <person name="Turgeon B."/>
            <person name="Goodwin S."/>
            <person name="Spatafora J."/>
            <person name="Crous P."/>
            <person name="Grigoriev I."/>
        </authorList>
    </citation>
    <scope>NUCLEOTIDE SEQUENCE</scope>
    <source>
        <strain evidence="12">CBS 262.69</strain>
    </source>
</reference>
<name>A0A6G1HSJ2_9PEZI</name>
<evidence type="ECO:0000259" key="11">
    <source>
        <dbReference type="PROSITE" id="PS51635"/>
    </source>
</evidence>
<evidence type="ECO:0000256" key="6">
    <source>
        <dbReference type="ARBA" id="ARBA00023098"/>
    </source>
</evidence>
<keyword evidence="6" id="KW-0443">Lipid metabolism</keyword>
<dbReference type="InterPro" id="IPR001841">
    <property type="entry name" value="Znf_RING"/>
</dbReference>
<keyword evidence="5" id="KW-0442">Lipid degradation</keyword>
<dbReference type="InterPro" id="IPR016035">
    <property type="entry name" value="Acyl_Trfase/lysoPLipase"/>
</dbReference>
<dbReference type="GO" id="GO:0008270">
    <property type="term" value="F:zinc ion binding"/>
    <property type="evidence" value="ECO:0007669"/>
    <property type="project" value="UniProtKB-KW"/>
</dbReference>
<evidence type="ECO:0000256" key="8">
    <source>
        <dbReference type="PROSITE-ProRule" id="PRU01161"/>
    </source>
</evidence>
<dbReference type="InterPro" id="IPR027417">
    <property type="entry name" value="P-loop_NTPase"/>
</dbReference>
<accession>A0A6G1HSJ2</accession>
<feature type="compositionally biased region" description="Polar residues" evidence="9">
    <location>
        <begin position="968"/>
        <end position="981"/>
    </location>
</feature>
<evidence type="ECO:0000313" key="13">
    <source>
        <dbReference type="Proteomes" id="UP000799640"/>
    </source>
</evidence>
<feature type="short sequence motif" description="GXSXG" evidence="8">
    <location>
        <begin position="760"/>
        <end position="764"/>
    </location>
</feature>
<dbReference type="CDD" id="cd07199">
    <property type="entry name" value="Pat17_PNPLA8_PNPLA9_like"/>
    <property type="match status" value="1"/>
</dbReference>
<dbReference type="OrthoDB" id="194358at2759"/>
<evidence type="ECO:0000256" key="9">
    <source>
        <dbReference type="SAM" id="MobiDB-lite"/>
    </source>
</evidence>
<dbReference type="PROSITE" id="PS50089">
    <property type="entry name" value="ZF_RING_2"/>
    <property type="match status" value="1"/>
</dbReference>
<dbReference type="Gene3D" id="3.40.1090.10">
    <property type="entry name" value="Cytosolic phospholipase A2 catalytic domain"/>
    <property type="match status" value="1"/>
</dbReference>
<dbReference type="GO" id="GO:0016042">
    <property type="term" value="P:lipid catabolic process"/>
    <property type="evidence" value="ECO:0007669"/>
    <property type="project" value="UniProtKB-KW"/>
</dbReference>
<evidence type="ECO:0000256" key="5">
    <source>
        <dbReference type="ARBA" id="ARBA00022963"/>
    </source>
</evidence>
<feature type="domain" description="RING-type" evidence="10">
    <location>
        <begin position="655"/>
        <end position="700"/>
    </location>
</feature>
<dbReference type="GO" id="GO:0046486">
    <property type="term" value="P:glycerolipid metabolic process"/>
    <property type="evidence" value="ECO:0007669"/>
    <property type="project" value="UniProtKB-ARBA"/>
</dbReference>
<keyword evidence="4" id="KW-0862">Zinc</keyword>
<dbReference type="SUPFAM" id="SSF52151">
    <property type="entry name" value="FabD/lysophospholipase-like"/>
    <property type="match status" value="1"/>
</dbReference>
<dbReference type="PANTHER" id="PTHR24185">
    <property type="entry name" value="CALCIUM-INDEPENDENT PHOSPHOLIPASE A2-GAMMA"/>
    <property type="match status" value="1"/>
</dbReference>
<evidence type="ECO:0000259" key="10">
    <source>
        <dbReference type="PROSITE" id="PS50089"/>
    </source>
</evidence>
<dbReference type="AlphaFoldDB" id="A0A6G1HSJ2"/>
<evidence type="ECO:0008006" key="14">
    <source>
        <dbReference type="Google" id="ProtNLM"/>
    </source>
</evidence>
<keyword evidence="3" id="KW-0378">Hydrolase</keyword>
<proteinExistence type="predicted"/>
<dbReference type="PROSITE" id="PS51635">
    <property type="entry name" value="PNPLA"/>
    <property type="match status" value="1"/>
</dbReference>
<evidence type="ECO:0000256" key="7">
    <source>
        <dbReference type="PROSITE-ProRule" id="PRU00175"/>
    </source>
</evidence>
<feature type="region of interest" description="Disordered" evidence="9">
    <location>
        <begin position="956"/>
        <end position="992"/>
    </location>
</feature>
<keyword evidence="2 7" id="KW-0863">Zinc-finger</keyword>
<feature type="domain" description="PNPLA" evidence="11">
    <location>
        <begin position="723"/>
        <end position="933"/>
    </location>
</feature>
<dbReference type="GO" id="GO:0016020">
    <property type="term" value="C:membrane"/>
    <property type="evidence" value="ECO:0007669"/>
    <property type="project" value="TreeGrafter"/>
</dbReference>
<dbReference type="CDD" id="cd19757">
    <property type="entry name" value="Bbox1"/>
    <property type="match status" value="1"/>
</dbReference>
<keyword evidence="13" id="KW-1185">Reference proteome</keyword>
<comment type="caution">
    <text evidence="8">Lacks conserved residue(s) required for the propagation of feature annotation.</text>
</comment>
<evidence type="ECO:0000313" key="12">
    <source>
        <dbReference type="EMBL" id="KAF2399033.1"/>
    </source>
</evidence>
<dbReference type="GO" id="GO:0019369">
    <property type="term" value="P:arachidonate metabolic process"/>
    <property type="evidence" value="ECO:0007669"/>
    <property type="project" value="TreeGrafter"/>
</dbReference>
<protein>
    <recommendedName>
        <fullName evidence="14">FabD/lysophospholipase-like protein</fullName>
    </recommendedName>
</protein>
<evidence type="ECO:0000256" key="3">
    <source>
        <dbReference type="ARBA" id="ARBA00022801"/>
    </source>
</evidence>
<dbReference type="Pfam" id="PF01734">
    <property type="entry name" value="Patatin"/>
    <property type="match status" value="1"/>
</dbReference>
<dbReference type="PROSITE" id="PS00518">
    <property type="entry name" value="ZF_RING_1"/>
    <property type="match status" value="1"/>
</dbReference>
<dbReference type="SUPFAM" id="SSF52540">
    <property type="entry name" value="P-loop containing nucleoside triphosphate hydrolases"/>
    <property type="match status" value="1"/>
</dbReference>
<evidence type="ECO:0000256" key="1">
    <source>
        <dbReference type="ARBA" id="ARBA00022723"/>
    </source>
</evidence>
<gene>
    <name evidence="12" type="ORF">EJ06DRAFT_563326</name>
</gene>
<evidence type="ECO:0000256" key="4">
    <source>
        <dbReference type="ARBA" id="ARBA00022833"/>
    </source>
</evidence>
<evidence type="ECO:0000256" key="2">
    <source>
        <dbReference type="ARBA" id="ARBA00022771"/>
    </source>
</evidence>
<dbReference type="InterPro" id="IPR002641">
    <property type="entry name" value="PNPLA_dom"/>
</dbReference>
<dbReference type="PANTHER" id="PTHR24185:SF1">
    <property type="entry name" value="CALCIUM-INDEPENDENT PHOSPHOLIPASE A2-GAMMA"/>
    <property type="match status" value="1"/>
</dbReference>
<dbReference type="Proteomes" id="UP000799640">
    <property type="component" value="Unassembled WGS sequence"/>
</dbReference>
<sequence length="1155" mass="128801">MDGGPVCDGCCDASSSPVSYCSACGVHLCEKCWEGGAILHRKENATRPAAVIHQKTDPHKVRLLDTILRPSNYQGPEVNQHAANKHTKWFGMCCSTDEDRNPVLEEFDAYPNIISRSVRYDETPKCPQLVSFVGGTGAGKSTVVGLLIKALPPTPPTILKHQDFEFTAPVVGTHANGNVPTSADVHLYADPTTYYDGTTPVLYADCEGLDAGDIAPMENAAPIRNEVAKSDRNVATHHIPRQMNSRVRRLEWAGTDTPPPHELPAGVQTSDRAFIVENLYPRLLYTFSDVVVFVSENSRTFQHALWRLIAWGAKSLEHSVNQPALPHVILLLNRTSRDVPVTEWDVDSATQNLLIQANTIPSKKVKDLMASLGLDVNEHIPTVEGLIKRYYSTFSVMRFPQGDQHNLLWEQIQNLRTRIHDLCKRSHKAKLSTNMLLQSDTFNIYLRYALDHFAATLDSPFNFVKVSLKLHPTPGNFGDHVVRLAANMCDSNGNLDRRLFYESWSKMVASSIVLDHMRKTKQGWASGDDYFSHYQGSLNQAFKAFCTKFWPCAFSKGDEKCVNVKASHDSKGHQNADGKVIQAGSYIPDRHFDTDLVEKWGSFLRSAVTRFEECLRETPTYETGMPRRQWIAHLEIVNDFLRYFAPEGFRSQKTCFGCLMAVPEHHLACGHVLCTRCVKEIGEQLPTWQAIKMTECPLHTVPEAFPSAQIIRFNPPLAGVRLLSLDSTNVCGIVQLKVLQALEGLLPNIPLQAFFDLIVGTSGGGTIALGLGASELALKDCTSGFTDLCRNGFAHRKIHYIPIVGKLITRHRGHKFKTRRYHSALKDFLQDSPLFGYKSREHLTLSSDVKVALAAANETGQKAIVLATYNRAEMDTAYVFDHPENHKDELNVWEAAAASSATPGLFKPFLHEKTNRAYLGGALFHSNPINIAISESKCLWPDSALAGPDVVLSVGAGRSQKRSEPDSRISTYSDSFGSTNMPKGHRTSPRDPDMIWKTFMDGRNASETSDRYIRINPLLPEVPEAGDSGRMRDLQALPAKYLLCEKELAGLRKVALHLVASLFYLDSPYPAIFTKDSVYRRRGKYSTFISFPRLTLTLKGNIKCRFSEIEEHTPHIVALGAFLQSKCNGGGRVWFEVTEQGEESLPHQVIFHLFS</sequence>
<dbReference type="GO" id="GO:0047499">
    <property type="term" value="F:calcium-independent phospholipase A2 activity"/>
    <property type="evidence" value="ECO:0007669"/>
    <property type="project" value="TreeGrafter"/>
</dbReference>